<accession>A0A0R2I0J9</accession>
<dbReference type="eggNOG" id="COG0038">
    <property type="taxonomic scope" value="Bacteria"/>
</dbReference>
<evidence type="ECO:0000313" key="7">
    <source>
        <dbReference type="Proteomes" id="UP000051658"/>
    </source>
</evidence>
<reference evidence="6 7" key="1">
    <citation type="journal article" date="2015" name="Genome Announc.">
        <title>Expanding the biotechnology potential of lactobacilli through comparative genomics of 213 strains and associated genera.</title>
        <authorList>
            <person name="Sun Z."/>
            <person name="Harris H.M."/>
            <person name="McCann A."/>
            <person name="Guo C."/>
            <person name="Argimon S."/>
            <person name="Zhang W."/>
            <person name="Yang X."/>
            <person name="Jeffery I.B."/>
            <person name="Cooney J.C."/>
            <person name="Kagawa T.F."/>
            <person name="Liu W."/>
            <person name="Song Y."/>
            <person name="Salvetti E."/>
            <person name="Wrobel A."/>
            <person name="Rasinkangas P."/>
            <person name="Parkhill J."/>
            <person name="Rea M.C."/>
            <person name="O'Sullivan O."/>
            <person name="Ritari J."/>
            <person name="Douillard F.P."/>
            <person name="Paul Ross R."/>
            <person name="Yang R."/>
            <person name="Briner A.E."/>
            <person name="Felis G.E."/>
            <person name="de Vos W.M."/>
            <person name="Barrangou R."/>
            <person name="Klaenhammer T.R."/>
            <person name="Caufield P.W."/>
            <person name="Cui Y."/>
            <person name="Zhang H."/>
            <person name="O'Toole P.W."/>
        </authorList>
    </citation>
    <scope>NUCLEOTIDE SEQUENCE [LARGE SCALE GENOMIC DNA]</scope>
    <source>
        <strain evidence="6 7">DSM 20623</strain>
    </source>
</reference>
<gene>
    <name evidence="6" type="ORF">IV74_GL000614</name>
</gene>
<name>A0A0R2I0J9_CARDV</name>
<dbReference type="InterPro" id="IPR001807">
    <property type="entry name" value="ClC"/>
</dbReference>
<dbReference type="GO" id="GO:0016020">
    <property type="term" value="C:membrane"/>
    <property type="evidence" value="ECO:0007669"/>
    <property type="project" value="UniProtKB-SubCell"/>
</dbReference>
<dbReference type="Pfam" id="PF00654">
    <property type="entry name" value="Voltage_CLC"/>
    <property type="match status" value="1"/>
</dbReference>
<comment type="caution">
    <text evidence="6">The sequence shown here is derived from an EMBL/GenBank/DDBJ whole genome shotgun (WGS) entry which is preliminary data.</text>
</comment>
<organism evidence="6 7">
    <name type="scientific">Carnobacterium divergens DSM 20623</name>
    <dbReference type="NCBI Taxonomy" id="1449336"/>
    <lineage>
        <taxon>Bacteria</taxon>
        <taxon>Bacillati</taxon>
        <taxon>Bacillota</taxon>
        <taxon>Bacilli</taxon>
        <taxon>Lactobacillales</taxon>
        <taxon>Carnobacteriaceae</taxon>
        <taxon>Carnobacterium</taxon>
    </lineage>
</organism>
<dbReference type="PATRIC" id="fig|1449336.4.peg.627"/>
<dbReference type="AlphaFoldDB" id="A0A0R2I0J9"/>
<comment type="subcellular location">
    <subcellularLocation>
        <location evidence="1">Membrane</location>
        <topology evidence="1">Multi-pass membrane protein</topology>
    </subcellularLocation>
</comment>
<feature type="transmembrane region" description="Helical" evidence="5">
    <location>
        <begin position="134"/>
        <end position="153"/>
    </location>
</feature>
<proteinExistence type="predicted"/>
<evidence type="ECO:0000313" key="6">
    <source>
        <dbReference type="EMBL" id="KRN56966.1"/>
    </source>
</evidence>
<feature type="transmembrane region" description="Helical" evidence="5">
    <location>
        <begin position="319"/>
        <end position="344"/>
    </location>
</feature>
<dbReference type="Proteomes" id="UP000051658">
    <property type="component" value="Unassembled WGS sequence"/>
</dbReference>
<keyword evidence="7" id="KW-1185">Reference proteome</keyword>
<dbReference type="EMBL" id="JQBS01000017">
    <property type="protein sequence ID" value="KRN56966.1"/>
    <property type="molecule type" value="Genomic_DNA"/>
</dbReference>
<feature type="transmembrane region" description="Helical" evidence="5">
    <location>
        <begin position="279"/>
        <end position="307"/>
    </location>
</feature>
<evidence type="ECO:0000256" key="5">
    <source>
        <dbReference type="SAM" id="Phobius"/>
    </source>
</evidence>
<feature type="transmembrane region" description="Helical" evidence="5">
    <location>
        <begin position="213"/>
        <end position="232"/>
    </location>
</feature>
<protein>
    <recommendedName>
        <fullName evidence="8">Voltage gated chloride channel family protein</fullName>
    </recommendedName>
</protein>
<feature type="transmembrane region" description="Helical" evidence="5">
    <location>
        <begin position="173"/>
        <end position="193"/>
    </location>
</feature>
<feature type="transmembrane region" description="Helical" evidence="5">
    <location>
        <begin position="51"/>
        <end position="80"/>
    </location>
</feature>
<keyword evidence="2 5" id="KW-0812">Transmembrane</keyword>
<dbReference type="SUPFAM" id="SSF81340">
    <property type="entry name" value="Clc chloride channel"/>
    <property type="match status" value="1"/>
</dbReference>
<dbReference type="GO" id="GO:0015108">
    <property type="term" value="F:chloride transmembrane transporter activity"/>
    <property type="evidence" value="ECO:0007669"/>
    <property type="project" value="InterPro"/>
</dbReference>
<evidence type="ECO:0008006" key="8">
    <source>
        <dbReference type="Google" id="ProtNLM"/>
    </source>
</evidence>
<feature type="transmembrane region" description="Helical" evidence="5">
    <location>
        <begin position="244"/>
        <end position="267"/>
    </location>
</feature>
<evidence type="ECO:0000256" key="4">
    <source>
        <dbReference type="ARBA" id="ARBA00023136"/>
    </source>
</evidence>
<keyword evidence="3 5" id="KW-1133">Transmembrane helix</keyword>
<dbReference type="Gene3D" id="1.10.3080.10">
    <property type="entry name" value="Clc chloride channel"/>
    <property type="match status" value="1"/>
</dbReference>
<keyword evidence="4 5" id="KW-0472">Membrane</keyword>
<evidence type="ECO:0000256" key="2">
    <source>
        <dbReference type="ARBA" id="ARBA00022692"/>
    </source>
</evidence>
<evidence type="ECO:0000256" key="3">
    <source>
        <dbReference type="ARBA" id="ARBA00022989"/>
    </source>
</evidence>
<evidence type="ECO:0000256" key="1">
    <source>
        <dbReference type="ARBA" id="ARBA00004141"/>
    </source>
</evidence>
<dbReference type="InterPro" id="IPR014743">
    <property type="entry name" value="Cl-channel_core"/>
</dbReference>
<sequence>MLSTLIFCLLGGLILGSLRAKWGNYPQTAHYTIDHLKKHQTVDYKPVFKNLLVALTILIFGAGVGPEAALLSSIVMLSIWQADKIRYLFFNQEVFSALNPFERVTHMLHPTKYLVMYNPTIAPTDKNFVSTKKAMNLFFVINGLVSFTLLMKLTKQPSFISKMGDSMWHLNDLWLFIPLIILGLLSGELYNLFKNKMSQWLNFWPNNPIKKALLGSITIFIVGTFLPNLLFSGQVALGSVPKKYVHFSVLILLFIVIVKLIFLQICLNTGWIGGDIFPIVFAAIIQGFAISKLFPSFDVIFIVATVATSMAVTILNSPIGVAIFMALFFPVQISPIIAATALLLKFTKEYIQKKTARE</sequence>